<accession>A0ABS3F6F0</accession>
<keyword evidence="11" id="KW-1185">Reference proteome</keyword>
<dbReference type="EMBL" id="JAFLNC010000003">
    <property type="protein sequence ID" value="MBO0334085.1"/>
    <property type="molecule type" value="Genomic_DNA"/>
</dbReference>
<feature type="transmembrane region" description="Helical" evidence="8">
    <location>
        <begin position="14"/>
        <end position="36"/>
    </location>
</feature>
<dbReference type="RefSeq" id="WP_207045465.1">
    <property type="nucleotide sequence ID" value="NZ_JAFLNC010000003.1"/>
</dbReference>
<feature type="transmembrane region" description="Helical" evidence="8">
    <location>
        <begin position="217"/>
        <end position="238"/>
    </location>
</feature>
<evidence type="ECO:0000256" key="6">
    <source>
        <dbReference type="ARBA" id="ARBA00022989"/>
    </source>
</evidence>
<keyword evidence="6 8" id="KW-1133">Transmembrane helix</keyword>
<dbReference type="Proteomes" id="UP000664761">
    <property type="component" value="Unassembled WGS sequence"/>
</dbReference>
<evidence type="ECO:0000313" key="10">
    <source>
        <dbReference type="EMBL" id="MBO0334085.1"/>
    </source>
</evidence>
<keyword evidence="3 8" id="KW-0813">Transport</keyword>
<feature type="transmembrane region" description="Helical" evidence="8">
    <location>
        <begin position="168"/>
        <end position="186"/>
    </location>
</feature>
<proteinExistence type="inferred from homology"/>
<dbReference type="InterPro" id="IPR011701">
    <property type="entry name" value="MFS"/>
</dbReference>
<feature type="domain" description="Major facilitator superfamily (MFS) profile" evidence="9">
    <location>
        <begin position="13"/>
        <end position="403"/>
    </location>
</feature>
<comment type="caution">
    <text evidence="8">Lacks conserved residue(s) required for the propagation of feature annotation.</text>
</comment>
<sequence length="406" mass="44406">MSATSKKLGFVEQIILLAFMISMVALAIDVMLPALFDISRDLQAENPNDRQYVIAAVFLGLAIGQLFYGPLSDSIGRKPAIYMGFGLFLIGCLLSIFAQNFTIMLVGRLLQGLGVASPRIVSLALIRDQYQGREMARFVSLVMTVFILVPVLAPALGQLILYFAEWRMIFVALFVLGLATLIWFGLRQEETLALEHRAPLSLKRIWRAVKEVVRTRAAFGFTMVGGFIFSAFLGYLTMSQQIFQDQYGVGDMFAVYFGVLALALGTASFVNARLVMRFGMRKLSYHALVALTVLSMLFMVYTYLWNGQPPLWALVSFFMVIFFCIGILFGNFNAMAMEPLGHIAGVAAAVIGSITTFVSMGLGTVIAQLYDGTVLPLVASFAVLGALSIAAMAWTVRTSQTVTGSG</sequence>
<feature type="transmembrane region" description="Helical" evidence="8">
    <location>
        <begin position="373"/>
        <end position="396"/>
    </location>
</feature>
<feature type="transmembrane region" description="Helical" evidence="8">
    <location>
        <begin position="253"/>
        <end position="271"/>
    </location>
</feature>
<evidence type="ECO:0000313" key="11">
    <source>
        <dbReference type="Proteomes" id="UP000664761"/>
    </source>
</evidence>
<dbReference type="Gene3D" id="1.20.1720.10">
    <property type="entry name" value="Multidrug resistance protein D"/>
    <property type="match status" value="1"/>
</dbReference>
<evidence type="ECO:0000256" key="7">
    <source>
        <dbReference type="ARBA" id="ARBA00023136"/>
    </source>
</evidence>
<comment type="similarity">
    <text evidence="2 8">Belongs to the major facilitator superfamily. Bcr/CmlA family.</text>
</comment>
<dbReference type="NCBIfam" id="TIGR00710">
    <property type="entry name" value="efflux_Bcr_CflA"/>
    <property type="match status" value="1"/>
</dbReference>
<dbReference type="InterPro" id="IPR020846">
    <property type="entry name" value="MFS_dom"/>
</dbReference>
<evidence type="ECO:0000259" key="9">
    <source>
        <dbReference type="PROSITE" id="PS50850"/>
    </source>
</evidence>
<feature type="transmembrane region" description="Helical" evidence="8">
    <location>
        <begin position="344"/>
        <end position="367"/>
    </location>
</feature>
<evidence type="ECO:0000256" key="8">
    <source>
        <dbReference type="RuleBase" id="RU365088"/>
    </source>
</evidence>
<feature type="transmembrane region" description="Helical" evidence="8">
    <location>
        <begin position="51"/>
        <end position="68"/>
    </location>
</feature>
<gene>
    <name evidence="10" type="ORF">J0X12_10690</name>
</gene>
<dbReference type="InterPro" id="IPR036259">
    <property type="entry name" value="MFS_trans_sf"/>
</dbReference>
<comment type="caution">
    <text evidence="10">The sequence shown here is derived from an EMBL/GenBank/DDBJ whole genome shotgun (WGS) entry which is preliminary data.</text>
</comment>
<keyword evidence="4" id="KW-1003">Cell membrane</keyword>
<keyword evidence="7 8" id="KW-0472">Membrane</keyword>
<feature type="transmembrane region" description="Helical" evidence="8">
    <location>
        <begin position="138"/>
        <end position="162"/>
    </location>
</feature>
<evidence type="ECO:0000256" key="3">
    <source>
        <dbReference type="ARBA" id="ARBA00022448"/>
    </source>
</evidence>
<keyword evidence="5 8" id="KW-0812">Transmembrane</keyword>
<organism evidence="10 11">
    <name type="scientific">Sneathiella sedimenti</name>
    <dbReference type="NCBI Taxonomy" id="2816034"/>
    <lineage>
        <taxon>Bacteria</taxon>
        <taxon>Pseudomonadati</taxon>
        <taxon>Pseudomonadota</taxon>
        <taxon>Alphaproteobacteria</taxon>
        <taxon>Sneathiellales</taxon>
        <taxon>Sneathiellaceae</taxon>
        <taxon>Sneathiella</taxon>
    </lineage>
</organism>
<evidence type="ECO:0000256" key="4">
    <source>
        <dbReference type="ARBA" id="ARBA00022475"/>
    </source>
</evidence>
<feature type="transmembrane region" description="Helical" evidence="8">
    <location>
        <begin position="311"/>
        <end position="332"/>
    </location>
</feature>
<dbReference type="PANTHER" id="PTHR23502">
    <property type="entry name" value="MAJOR FACILITATOR SUPERFAMILY"/>
    <property type="match status" value="1"/>
</dbReference>
<dbReference type="PROSITE" id="PS50850">
    <property type="entry name" value="MFS"/>
    <property type="match status" value="1"/>
</dbReference>
<dbReference type="CDD" id="cd17320">
    <property type="entry name" value="MFS_MdfA_MDR_like"/>
    <property type="match status" value="1"/>
</dbReference>
<evidence type="ECO:0000256" key="2">
    <source>
        <dbReference type="ARBA" id="ARBA00006236"/>
    </source>
</evidence>
<dbReference type="SUPFAM" id="SSF103473">
    <property type="entry name" value="MFS general substrate transporter"/>
    <property type="match status" value="1"/>
</dbReference>
<dbReference type="InterPro" id="IPR004812">
    <property type="entry name" value="Efflux_drug-R_Bcr/CmlA"/>
</dbReference>
<dbReference type="Pfam" id="PF07690">
    <property type="entry name" value="MFS_1"/>
    <property type="match status" value="1"/>
</dbReference>
<evidence type="ECO:0000256" key="5">
    <source>
        <dbReference type="ARBA" id="ARBA00022692"/>
    </source>
</evidence>
<protein>
    <recommendedName>
        <fullName evidence="8">Bcr/CflA family efflux transporter</fullName>
    </recommendedName>
</protein>
<evidence type="ECO:0000256" key="1">
    <source>
        <dbReference type="ARBA" id="ARBA00004651"/>
    </source>
</evidence>
<name>A0ABS3F6F0_9PROT</name>
<comment type="subcellular location">
    <subcellularLocation>
        <location evidence="8">Cell inner membrane</location>
        <topology evidence="8">Multi-pass membrane protein</topology>
    </subcellularLocation>
    <subcellularLocation>
        <location evidence="1">Cell membrane</location>
        <topology evidence="1">Multi-pass membrane protein</topology>
    </subcellularLocation>
</comment>
<keyword evidence="8" id="KW-0997">Cell inner membrane</keyword>
<feature type="transmembrane region" description="Helical" evidence="8">
    <location>
        <begin position="283"/>
        <end position="305"/>
    </location>
</feature>
<dbReference type="PANTHER" id="PTHR23502:SF132">
    <property type="entry name" value="POLYAMINE TRANSPORTER 2-RELATED"/>
    <property type="match status" value="1"/>
</dbReference>
<reference evidence="10 11" key="1">
    <citation type="submission" date="2021-03" db="EMBL/GenBank/DDBJ databases">
        <title>Sneathiella sp. CAU 1612 isolated from Kang Won-do.</title>
        <authorList>
            <person name="Kim W."/>
        </authorList>
    </citation>
    <scope>NUCLEOTIDE SEQUENCE [LARGE SCALE GENOMIC DNA]</scope>
    <source>
        <strain evidence="10 11">CAU 1612</strain>
    </source>
</reference>
<feature type="transmembrane region" description="Helical" evidence="8">
    <location>
        <begin position="80"/>
        <end position="99"/>
    </location>
</feature>